<dbReference type="PANTHER" id="PTHR42085">
    <property type="entry name" value="F-BOX DOMAIN-CONTAINING PROTEIN"/>
    <property type="match status" value="1"/>
</dbReference>
<dbReference type="InterPro" id="IPR001766">
    <property type="entry name" value="Fork_head_dom"/>
</dbReference>
<dbReference type="EMBL" id="LFZO01000187">
    <property type="protein sequence ID" value="KXT11655.1"/>
    <property type="molecule type" value="Genomic_DNA"/>
</dbReference>
<dbReference type="Pfam" id="PF24864">
    <property type="entry name" value="DUF7730"/>
    <property type="match status" value="1"/>
</dbReference>
<organism evidence="4 5">
    <name type="scientific">Pseudocercospora musae</name>
    <dbReference type="NCBI Taxonomy" id="113226"/>
    <lineage>
        <taxon>Eukaryota</taxon>
        <taxon>Fungi</taxon>
        <taxon>Dikarya</taxon>
        <taxon>Ascomycota</taxon>
        <taxon>Pezizomycotina</taxon>
        <taxon>Dothideomycetes</taxon>
        <taxon>Dothideomycetidae</taxon>
        <taxon>Mycosphaerellales</taxon>
        <taxon>Mycosphaerellaceae</taxon>
        <taxon>Pseudocercospora</taxon>
    </lineage>
</organism>
<reference evidence="4 5" key="1">
    <citation type="submission" date="2015-07" db="EMBL/GenBank/DDBJ databases">
        <title>Comparative genomics of the Sigatoka disease complex on banana suggests a link between parallel evolutionary changes in Pseudocercospora fijiensis and Pseudocercospora eumusae and increased virulence on the banana host.</title>
        <authorList>
            <person name="Chang T.-C."/>
            <person name="Salvucci A."/>
            <person name="Crous P.W."/>
            <person name="Stergiopoulos I."/>
        </authorList>
    </citation>
    <scope>NUCLEOTIDE SEQUENCE [LARGE SCALE GENOMIC DNA]</scope>
    <source>
        <strain evidence="4 5">CBS 116634</strain>
    </source>
</reference>
<comment type="subcellular location">
    <subcellularLocation>
        <location evidence="2">Nucleus</location>
    </subcellularLocation>
</comment>
<accession>A0A139IAN6</accession>
<dbReference type="PROSITE" id="PS50039">
    <property type="entry name" value="FORK_HEAD_3"/>
    <property type="match status" value="1"/>
</dbReference>
<evidence type="ECO:0000313" key="5">
    <source>
        <dbReference type="Proteomes" id="UP000073492"/>
    </source>
</evidence>
<dbReference type="GO" id="GO:0003700">
    <property type="term" value="F:DNA-binding transcription factor activity"/>
    <property type="evidence" value="ECO:0007669"/>
    <property type="project" value="InterPro"/>
</dbReference>
<comment type="caution">
    <text evidence="4">The sequence shown here is derived from an EMBL/GenBank/DDBJ whole genome shotgun (WGS) entry which is preliminary data.</text>
</comment>
<dbReference type="PANTHER" id="PTHR42085:SF1">
    <property type="entry name" value="F-BOX DOMAIN-CONTAINING PROTEIN"/>
    <property type="match status" value="1"/>
</dbReference>
<gene>
    <name evidence="4" type="ORF">AC579_7051</name>
</gene>
<keyword evidence="2" id="KW-0539">Nucleus</keyword>
<dbReference type="InterPro" id="IPR056632">
    <property type="entry name" value="DUF7730"/>
</dbReference>
<keyword evidence="5" id="KW-1185">Reference proteome</keyword>
<name>A0A139IAN6_9PEZI</name>
<proteinExistence type="predicted"/>
<dbReference type="GO" id="GO:0043565">
    <property type="term" value="F:sequence-specific DNA binding"/>
    <property type="evidence" value="ECO:0007669"/>
    <property type="project" value="InterPro"/>
</dbReference>
<evidence type="ECO:0000259" key="3">
    <source>
        <dbReference type="PROSITE" id="PS50039"/>
    </source>
</evidence>
<dbReference type="STRING" id="113226.A0A139IAN6"/>
<sequence>MASADTEHSLEQLALDTRGHLRKDVLNLIKPFRDTTSRPPFTLRDLIVFALTACEEENVTILTIVHWILDHFTFYADPKHHSIDERTWRTPGEPNIVIEGFVDALMNFDTPVNATTHRDTDGLEVDRYSLQTNAARLYLTEYTQPVRKGTFPFLDLPAELRNRIYSLLFVYDTPLAAQQYYTKMHFHNEKADRMVCMALSVIDPPSQLWLNSMTRTPGSARPVVVDSPVSILALTATCKQIFKESNAIFYGLNTFAFEDQEDLAYTGQRMGRNFQHLRRLHLKLWIDTYQRSISWLDELKKELRRLKQLSLARLRLDKLILSHEWYCPEQGREYCDECDETGVHDRQFEEIEDLFEPIISMAKRAKSLEIGYVPGCTSLRRFIMRRVAHRPKVKMLCCSDVAEKERDEIKWF</sequence>
<dbReference type="Proteomes" id="UP000073492">
    <property type="component" value="Unassembled WGS sequence"/>
</dbReference>
<dbReference type="InterPro" id="IPR036390">
    <property type="entry name" value="WH_DNA-bd_sf"/>
</dbReference>
<keyword evidence="1 2" id="KW-0238">DNA-binding</keyword>
<protein>
    <recommendedName>
        <fullName evidence="3">Fork-head domain-containing protein</fullName>
    </recommendedName>
</protein>
<dbReference type="AlphaFoldDB" id="A0A139IAN6"/>
<evidence type="ECO:0000256" key="1">
    <source>
        <dbReference type="ARBA" id="ARBA00023125"/>
    </source>
</evidence>
<feature type="DNA-binding region" description="Fork-head" evidence="2">
    <location>
        <begin position="38"/>
        <end position="102"/>
    </location>
</feature>
<evidence type="ECO:0000313" key="4">
    <source>
        <dbReference type="EMBL" id="KXT11655.1"/>
    </source>
</evidence>
<dbReference type="InterPro" id="IPR038883">
    <property type="entry name" value="AN11006-like"/>
</dbReference>
<dbReference type="OrthoDB" id="3645403at2759"/>
<dbReference type="SUPFAM" id="SSF46785">
    <property type="entry name" value="Winged helix' DNA-binding domain"/>
    <property type="match status" value="1"/>
</dbReference>
<feature type="domain" description="Fork-head" evidence="3">
    <location>
        <begin position="38"/>
        <end position="102"/>
    </location>
</feature>
<dbReference type="GO" id="GO:0005634">
    <property type="term" value="C:nucleus"/>
    <property type="evidence" value="ECO:0007669"/>
    <property type="project" value="UniProtKB-SubCell"/>
</dbReference>
<evidence type="ECO:0000256" key="2">
    <source>
        <dbReference type="PROSITE-ProRule" id="PRU00089"/>
    </source>
</evidence>